<feature type="domain" description="WCX" evidence="2">
    <location>
        <begin position="254"/>
        <end position="331"/>
    </location>
</feature>
<accession>H3Z9Q9</accession>
<dbReference type="AlphaFoldDB" id="H3Z9Q9"/>
<evidence type="ECO:0000259" key="1">
    <source>
        <dbReference type="Pfam" id="PF13280"/>
    </source>
</evidence>
<comment type="caution">
    <text evidence="3">The sequence shown here is derived from an EMBL/GenBank/DDBJ whole genome shotgun (WGS) entry which is preliminary data.</text>
</comment>
<dbReference type="Pfam" id="PF13280">
    <property type="entry name" value="WYL"/>
    <property type="match status" value="1"/>
</dbReference>
<dbReference type="Proteomes" id="UP000012046">
    <property type="component" value="Unassembled WGS sequence"/>
</dbReference>
<dbReference type="PANTHER" id="PTHR34580">
    <property type="match status" value="1"/>
</dbReference>
<evidence type="ECO:0000313" key="4">
    <source>
        <dbReference type="Proteomes" id="UP000012046"/>
    </source>
</evidence>
<protein>
    <submittedName>
        <fullName evidence="3">Transcriptional factor MdcH</fullName>
    </submittedName>
</protein>
<dbReference type="PATRIC" id="fig|1129374.4.peg.61"/>
<proteinExistence type="predicted"/>
<dbReference type="PROSITE" id="PS52050">
    <property type="entry name" value="WYL"/>
    <property type="match status" value="1"/>
</dbReference>
<evidence type="ECO:0000313" key="3">
    <source>
        <dbReference type="EMBL" id="EHR42583.1"/>
    </source>
</evidence>
<dbReference type="Pfam" id="PF25583">
    <property type="entry name" value="WCX"/>
    <property type="match status" value="1"/>
</dbReference>
<dbReference type="EMBL" id="AHTH01000002">
    <property type="protein sequence ID" value="EHR42583.1"/>
    <property type="molecule type" value="Genomic_DNA"/>
</dbReference>
<dbReference type="eggNOG" id="COG2378">
    <property type="taxonomic scope" value="Bacteria"/>
</dbReference>
<sequence>MSASPRQNTVARQWQLLKLIPTRAPGLEARLLTQQLQDAGFSVSKRTVERDLLELSLLFPLQCNEKSKPYGWYWMQDASLDIPGVTLAEAMSLTLVETQLRQLLPTPLFDSLQARFNLAKSKLKALDSMNVGARWPNKVASVSAGMQLLPPKIDADLLQKVQQALLEDKQLDVSYHALHQSAVKHYRLNPLGLIQRGQISYLIASAEPYCDPLRFAIHRFQQVEITEYSSVIPKEFNLRGYLAKGAMEFSEGETIKLELTVKPVLANLLLETPLSADMSCDELVNGDYHIRATVHKGWQLNLWLMSQSDYLTVLAPQEMRENIKQQLAEALAKY</sequence>
<evidence type="ECO:0000259" key="2">
    <source>
        <dbReference type="Pfam" id="PF25583"/>
    </source>
</evidence>
<dbReference type="RefSeq" id="WP_008949151.1">
    <property type="nucleotide sequence ID" value="NZ_AHTH01000002.1"/>
</dbReference>
<dbReference type="PANTHER" id="PTHR34580:SF1">
    <property type="entry name" value="PROTEIN PAFC"/>
    <property type="match status" value="1"/>
</dbReference>
<dbReference type="InterPro" id="IPR026881">
    <property type="entry name" value="WYL_dom"/>
</dbReference>
<organism evidence="3 4">
    <name type="scientific">Alishewanella jeotgali KCTC 22429</name>
    <dbReference type="NCBI Taxonomy" id="1129374"/>
    <lineage>
        <taxon>Bacteria</taxon>
        <taxon>Pseudomonadati</taxon>
        <taxon>Pseudomonadota</taxon>
        <taxon>Gammaproteobacteria</taxon>
        <taxon>Alteromonadales</taxon>
        <taxon>Alteromonadaceae</taxon>
        <taxon>Alishewanella</taxon>
    </lineage>
</organism>
<dbReference type="InterPro" id="IPR051534">
    <property type="entry name" value="CBASS_pafABC_assoc_protein"/>
</dbReference>
<reference evidence="3 4" key="1">
    <citation type="journal article" date="2012" name="J. Bacteriol.">
        <title>Genome Sequence of Extracellular-Protease-Producing Alishewanella jeotgali Isolated from Traditional Korean Fermented Seafood.</title>
        <authorList>
            <person name="Jung J."/>
            <person name="Chun J."/>
            <person name="Park W."/>
        </authorList>
    </citation>
    <scope>NUCLEOTIDE SEQUENCE [LARGE SCALE GENOMIC DNA]</scope>
    <source>
        <strain evidence="3 4">KCTC 22429</strain>
    </source>
</reference>
<dbReference type="InterPro" id="IPR057727">
    <property type="entry name" value="WCX_dom"/>
</dbReference>
<feature type="domain" description="WYL" evidence="1">
    <location>
        <begin position="157"/>
        <end position="225"/>
    </location>
</feature>
<name>H3Z9Q9_9ALTE</name>
<gene>
    <name evidence="3" type="ORF">AJE_00300</name>
</gene>
<dbReference type="STRING" id="1129374.AJE_00300"/>
<keyword evidence="4" id="KW-1185">Reference proteome</keyword>